<evidence type="ECO:0000256" key="5">
    <source>
        <dbReference type="ARBA" id="ARBA00023136"/>
    </source>
</evidence>
<dbReference type="AlphaFoldDB" id="A0A2H3P221"/>
<dbReference type="InterPro" id="IPR005495">
    <property type="entry name" value="LptG/LptF_permease"/>
</dbReference>
<evidence type="ECO:0000313" key="8">
    <source>
        <dbReference type="EMBL" id="PEN05059.1"/>
    </source>
</evidence>
<feature type="transmembrane region" description="Helical" evidence="7">
    <location>
        <begin position="438"/>
        <end position="457"/>
    </location>
</feature>
<evidence type="ECO:0000313" key="9">
    <source>
        <dbReference type="Proteomes" id="UP000221024"/>
    </source>
</evidence>
<protein>
    <submittedName>
        <fullName evidence="8">Permease</fullName>
    </submittedName>
</protein>
<organism evidence="8 9">
    <name type="scientific">Longimonas halophila</name>
    <dbReference type="NCBI Taxonomy" id="1469170"/>
    <lineage>
        <taxon>Bacteria</taxon>
        <taxon>Pseudomonadati</taxon>
        <taxon>Rhodothermota</taxon>
        <taxon>Rhodothermia</taxon>
        <taxon>Rhodothermales</taxon>
        <taxon>Salisaetaceae</taxon>
        <taxon>Longimonas</taxon>
    </lineage>
</organism>
<accession>A0A2H3P221</accession>
<reference evidence="8 9" key="1">
    <citation type="submission" date="2017-10" db="EMBL/GenBank/DDBJ databases">
        <title>Draft genome of Longimonas halophila.</title>
        <authorList>
            <person name="Goh K.M."/>
            <person name="Shamsir M.S."/>
            <person name="Lim S.W."/>
        </authorList>
    </citation>
    <scope>NUCLEOTIDE SEQUENCE [LARGE SCALE GENOMIC DNA]</scope>
    <source>
        <strain evidence="8 9">KCTC 42399</strain>
    </source>
</reference>
<dbReference type="PANTHER" id="PTHR33529">
    <property type="entry name" value="SLR0882 PROTEIN-RELATED"/>
    <property type="match status" value="1"/>
</dbReference>
<keyword evidence="5 7" id="KW-0472">Membrane</keyword>
<feature type="transmembrane region" description="Helical" evidence="7">
    <location>
        <begin position="101"/>
        <end position="119"/>
    </location>
</feature>
<feature type="transmembrane region" description="Helical" evidence="7">
    <location>
        <begin position="376"/>
        <end position="394"/>
    </location>
</feature>
<dbReference type="Proteomes" id="UP000221024">
    <property type="component" value="Unassembled WGS sequence"/>
</dbReference>
<dbReference type="GO" id="GO:0043190">
    <property type="term" value="C:ATP-binding cassette (ABC) transporter complex"/>
    <property type="evidence" value="ECO:0007669"/>
    <property type="project" value="TreeGrafter"/>
</dbReference>
<name>A0A2H3P221_9BACT</name>
<comment type="subcellular location">
    <subcellularLocation>
        <location evidence="1">Cell membrane</location>
        <topology evidence="1">Multi-pass membrane protein</topology>
    </subcellularLocation>
</comment>
<evidence type="ECO:0000256" key="7">
    <source>
        <dbReference type="SAM" id="Phobius"/>
    </source>
</evidence>
<keyword evidence="2" id="KW-1003">Cell membrane</keyword>
<evidence type="ECO:0000256" key="3">
    <source>
        <dbReference type="ARBA" id="ARBA00022692"/>
    </source>
</evidence>
<feature type="transmembrane region" description="Helical" evidence="7">
    <location>
        <begin position="401"/>
        <end position="418"/>
    </location>
</feature>
<keyword evidence="4 7" id="KW-1133">Transmembrane helix</keyword>
<keyword evidence="9" id="KW-1185">Reference proteome</keyword>
<evidence type="ECO:0000256" key="6">
    <source>
        <dbReference type="SAM" id="MobiDB-lite"/>
    </source>
</evidence>
<sequence>MRLHRLHWMMLRKLPGPFFGWLGVLMFLLLMQFLIRWLPELAGKDLPFLVIVELIAYNLAYMVVLAVPMSTLLAALMAFGQLVESKAYTVMKSAGISFGQLVWPALIVGLFVTSFMVYFNTVMLPESNHRARMLWSTIRMQQPGFELRPGVFYEGIEDYSILVRERPKGSNQLNGITIYDYTRGRREQAVIRAAHGTLESDSLGREITMVLYDGEMHRPLTRDANNTQERYEKMRFDRHTLRLDISDFGFQRSDEDERRTRRTARTMRIAGLRQAADSMRTEIGFDLQEIRNSPHHPYRPDASDDPVAPWPPPDTLDTGAASFLLRDLPPDRQPSLLDGALQQARSLQSSLRSTRRSVEWKGERVRTYRVEIMKKYSIAVACVVFIFIGAPLGLSIRRGSLGVSAAFAMGIFLFYWITLVQGEKLADRAVIPPWLGMWIANIIMVTVGCWLVAYIVLDLRATPALRTRLWMWLRSLWSDASST</sequence>
<comment type="caution">
    <text evidence="8">The sequence shown here is derived from an EMBL/GenBank/DDBJ whole genome shotgun (WGS) entry which is preliminary data.</text>
</comment>
<evidence type="ECO:0000256" key="4">
    <source>
        <dbReference type="ARBA" id="ARBA00022989"/>
    </source>
</evidence>
<dbReference type="GO" id="GO:0015920">
    <property type="term" value="P:lipopolysaccharide transport"/>
    <property type="evidence" value="ECO:0007669"/>
    <property type="project" value="TreeGrafter"/>
</dbReference>
<evidence type="ECO:0000256" key="1">
    <source>
        <dbReference type="ARBA" id="ARBA00004651"/>
    </source>
</evidence>
<dbReference type="EMBL" id="PDEP01000016">
    <property type="protein sequence ID" value="PEN05059.1"/>
    <property type="molecule type" value="Genomic_DNA"/>
</dbReference>
<gene>
    <name evidence="8" type="ORF">CRI93_13640</name>
</gene>
<keyword evidence="3 7" id="KW-0812">Transmembrane</keyword>
<evidence type="ECO:0000256" key="2">
    <source>
        <dbReference type="ARBA" id="ARBA00022475"/>
    </source>
</evidence>
<dbReference type="OrthoDB" id="1096108at2"/>
<dbReference type="Pfam" id="PF03739">
    <property type="entry name" value="LptF_LptG"/>
    <property type="match status" value="1"/>
</dbReference>
<feature type="transmembrane region" description="Helical" evidence="7">
    <location>
        <begin position="21"/>
        <end position="39"/>
    </location>
</feature>
<proteinExistence type="predicted"/>
<feature type="transmembrane region" description="Helical" evidence="7">
    <location>
        <begin position="59"/>
        <end position="80"/>
    </location>
</feature>
<feature type="region of interest" description="Disordered" evidence="6">
    <location>
        <begin position="291"/>
        <end position="313"/>
    </location>
</feature>
<dbReference type="PANTHER" id="PTHR33529:SF6">
    <property type="entry name" value="YJGP_YJGQ FAMILY PERMEASE"/>
    <property type="match status" value="1"/>
</dbReference>